<dbReference type="AlphaFoldDB" id="A0AAD6AFP8"/>
<evidence type="ECO:0000313" key="2">
    <source>
        <dbReference type="EMBL" id="KAJ4924439.1"/>
    </source>
</evidence>
<evidence type="ECO:0000256" key="1">
    <source>
        <dbReference type="SAM" id="MobiDB-lite"/>
    </source>
</evidence>
<feature type="compositionally biased region" description="Basic and acidic residues" evidence="1">
    <location>
        <begin position="144"/>
        <end position="153"/>
    </location>
</feature>
<organism evidence="2 3">
    <name type="scientific">Pogonophryne albipinna</name>
    <dbReference type="NCBI Taxonomy" id="1090488"/>
    <lineage>
        <taxon>Eukaryota</taxon>
        <taxon>Metazoa</taxon>
        <taxon>Chordata</taxon>
        <taxon>Craniata</taxon>
        <taxon>Vertebrata</taxon>
        <taxon>Euteleostomi</taxon>
        <taxon>Actinopterygii</taxon>
        <taxon>Neopterygii</taxon>
        <taxon>Teleostei</taxon>
        <taxon>Neoteleostei</taxon>
        <taxon>Acanthomorphata</taxon>
        <taxon>Eupercaria</taxon>
        <taxon>Perciformes</taxon>
        <taxon>Notothenioidei</taxon>
        <taxon>Pogonophryne</taxon>
    </lineage>
</organism>
<accession>A0AAD6AFP8</accession>
<dbReference type="EMBL" id="JAPTMU010000023">
    <property type="protein sequence ID" value="KAJ4924439.1"/>
    <property type="molecule type" value="Genomic_DNA"/>
</dbReference>
<feature type="non-terminal residue" evidence="2">
    <location>
        <position position="153"/>
    </location>
</feature>
<feature type="region of interest" description="Disordered" evidence="1">
    <location>
        <begin position="1"/>
        <end position="34"/>
    </location>
</feature>
<feature type="compositionally biased region" description="Basic and acidic residues" evidence="1">
    <location>
        <begin position="119"/>
        <end position="135"/>
    </location>
</feature>
<feature type="compositionally biased region" description="Polar residues" evidence="1">
    <location>
        <begin position="20"/>
        <end position="31"/>
    </location>
</feature>
<sequence length="153" mass="16055">MTSSTKPSFGSNGGHESVMSDESLSSQQTVDPGTEFMRMSGGWVVVRGGGGLGWFSMPPGVQVLDLNPETCGVSGRGSEGGFRVPGPVQLVGLQGIRECQEEKRPIDYTGLTFMILPTEEEKGEKKWQGGGRGEDTAGAGGIKTLEEEKATSG</sequence>
<evidence type="ECO:0000313" key="3">
    <source>
        <dbReference type="Proteomes" id="UP001219934"/>
    </source>
</evidence>
<proteinExistence type="predicted"/>
<gene>
    <name evidence="2" type="ORF">JOQ06_000679</name>
</gene>
<protein>
    <submittedName>
        <fullName evidence="2">Uncharacterized protein</fullName>
    </submittedName>
</protein>
<keyword evidence="3" id="KW-1185">Reference proteome</keyword>
<dbReference type="Proteomes" id="UP001219934">
    <property type="component" value="Unassembled WGS sequence"/>
</dbReference>
<comment type="caution">
    <text evidence="2">The sequence shown here is derived from an EMBL/GenBank/DDBJ whole genome shotgun (WGS) entry which is preliminary data.</text>
</comment>
<name>A0AAD6AFP8_9TELE</name>
<feature type="compositionally biased region" description="Polar residues" evidence="1">
    <location>
        <begin position="1"/>
        <end position="10"/>
    </location>
</feature>
<feature type="region of interest" description="Disordered" evidence="1">
    <location>
        <begin position="119"/>
        <end position="153"/>
    </location>
</feature>
<reference evidence="2" key="1">
    <citation type="submission" date="2022-11" db="EMBL/GenBank/DDBJ databases">
        <title>Chromosome-level genome of Pogonophryne albipinna.</title>
        <authorList>
            <person name="Jo E."/>
        </authorList>
    </citation>
    <scope>NUCLEOTIDE SEQUENCE</scope>
    <source>
        <strain evidence="2">SGF0006</strain>
        <tissue evidence="2">Muscle</tissue>
    </source>
</reference>